<organism evidence="3">
    <name type="scientific">Homalodisca liturata</name>
    <dbReference type="NCBI Taxonomy" id="320908"/>
    <lineage>
        <taxon>Eukaryota</taxon>
        <taxon>Metazoa</taxon>
        <taxon>Ecdysozoa</taxon>
        <taxon>Arthropoda</taxon>
        <taxon>Hexapoda</taxon>
        <taxon>Insecta</taxon>
        <taxon>Pterygota</taxon>
        <taxon>Neoptera</taxon>
        <taxon>Paraneoptera</taxon>
        <taxon>Hemiptera</taxon>
        <taxon>Auchenorrhyncha</taxon>
        <taxon>Membracoidea</taxon>
        <taxon>Cicadellidae</taxon>
        <taxon>Cicadellinae</taxon>
        <taxon>Proconiini</taxon>
        <taxon>Homalodisca</taxon>
    </lineage>
</organism>
<name>A0A1B6ITX2_9HEMI</name>
<keyword evidence="1" id="KW-0732">Signal</keyword>
<dbReference type="EMBL" id="GECU01017334">
    <property type="protein sequence ID" value="JAS90372.1"/>
    <property type="molecule type" value="Transcribed_RNA"/>
</dbReference>
<dbReference type="InterPro" id="IPR008279">
    <property type="entry name" value="PEP-util_enz_mobile_dom"/>
</dbReference>
<dbReference type="PANTHER" id="PTHR43615:SF1">
    <property type="entry name" value="PPDK_N DOMAIN-CONTAINING PROTEIN"/>
    <property type="match status" value="1"/>
</dbReference>
<proteinExistence type="predicted"/>
<evidence type="ECO:0000259" key="2">
    <source>
        <dbReference type="Pfam" id="PF00391"/>
    </source>
</evidence>
<feature type="signal peptide" evidence="1">
    <location>
        <begin position="1"/>
        <end position="23"/>
    </location>
</feature>
<accession>A0A1B6ITX2</accession>
<dbReference type="SUPFAM" id="SSF52009">
    <property type="entry name" value="Phosphohistidine domain"/>
    <property type="match status" value="1"/>
</dbReference>
<reference evidence="3" key="1">
    <citation type="submission" date="2015-11" db="EMBL/GenBank/DDBJ databases">
        <title>De novo transcriptome assembly of four potential Pierce s Disease insect vectors from Arizona vineyards.</title>
        <authorList>
            <person name="Tassone E.E."/>
        </authorList>
    </citation>
    <scope>NUCLEOTIDE SEQUENCE</scope>
</reference>
<dbReference type="PANTHER" id="PTHR43615">
    <property type="entry name" value="PHOSPHOENOLPYRUVATE SYNTHASE-RELATED"/>
    <property type="match status" value="1"/>
</dbReference>
<dbReference type="Pfam" id="PF00391">
    <property type="entry name" value="PEP-utilizers"/>
    <property type="match status" value="1"/>
</dbReference>
<sequence>MLHTRVSLASTLWQTILFSLLAGDNQELTEESLQDIARLLVGKQTAVSAQIPADVKELTKTMKTCDKWPELTTLPPEKIPVWLDINCPLAADMLKSIIHRYEHRNNKELDLMTKTWGLDSLPLLAMIHTMLKTSSDSEPVTQLTRTESDIDIVSHLKSIKKPIARWMIRQLMGLASTAAGRREVTKDASLRMVHQLRLGYLWLAHLMSRDARLPAPELLWFCTHHEIGLLLRGPNPQLLHKISRRQRSWQQWDRLQFPEVMTGLPVPVQLSSHPSVSSEEQVQGTLVCPGSVRGRACVLLNCSDSASLQAGDILITHSTDVGWTPLFPLLAGVVTELGGLISHGAVVAREYGLPCVVGATNATLIFKTGDEVYLDGKSGLVQKVSSIAKQKQKS</sequence>
<dbReference type="InterPro" id="IPR051549">
    <property type="entry name" value="PEP_Utilizing_Enz"/>
</dbReference>
<dbReference type="GO" id="GO:0016772">
    <property type="term" value="F:transferase activity, transferring phosphorus-containing groups"/>
    <property type="evidence" value="ECO:0007669"/>
    <property type="project" value="InterPro"/>
</dbReference>
<feature type="chain" id="PRO_5008585330" description="PEP-utilising enzyme mobile domain-containing protein" evidence="1">
    <location>
        <begin position="24"/>
        <end position="394"/>
    </location>
</feature>
<dbReference type="InterPro" id="IPR036637">
    <property type="entry name" value="Phosphohistidine_dom_sf"/>
</dbReference>
<dbReference type="Gene3D" id="3.50.30.10">
    <property type="entry name" value="Phosphohistidine domain"/>
    <property type="match status" value="1"/>
</dbReference>
<evidence type="ECO:0000313" key="3">
    <source>
        <dbReference type="EMBL" id="JAS90372.1"/>
    </source>
</evidence>
<dbReference type="AlphaFoldDB" id="A0A1B6ITX2"/>
<evidence type="ECO:0000256" key="1">
    <source>
        <dbReference type="SAM" id="SignalP"/>
    </source>
</evidence>
<protein>
    <recommendedName>
        <fullName evidence="2">PEP-utilising enzyme mobile domain-containing protein</fullName>
    </recommendedName>
</protein>
<gene>
    <name evidence="3" type="ORF">g.20517</name>
</gene>
<feature type="domain" description="PEP-utilising enzyme mobile" evidence="2">
    <location>
        <begin position="309"/>
        <end position="379"/>
    </location>
</feature>